<organism evidence="1 2">
    <name type="scientific">Peronosclerospora sorghi</name>
    <dbReference type="NCBI Taxonomy" id="230839"/>
    <lineage>
        <taxon>Eukaryota</taxon>
        <taxon>Sar</taxon>
        <taxon>Stramenopiles</taxon>
        <taxon>Oomycota</taxon>
        <taxon>Peronosporomycetes</taxon>
        <taxon>Peronosporales</taxon>
        <taxon>Peronosporaceae</taxon>
        <taxon>Peronosclerospora</taxon>
    </lineage>
</organism>
<keyword evidence="2" id="KW-1185">Reference proteome</keyword>
<protein>
    <submittedName>
        <fullName evidence="1">Uncharacterized protein</fullName>
    </submittedName>
</protein>
<name>A0ACC0WQB8_9STRA</name>
<sequence>MDDVARHANTCTHESSGKGHEERGQLDDRLAQARRLECRTVLVVQTTRRRVREHVVGFCNCLKLGGLDARILVRVARACLGPIRLHDLGRTGTKETHTSTASGTSVQLRHTCTHLMVSWSHHHGLDDDIEKIDRQRRRLDFHGFKLRATHFKHRARLGRNRRRLSRLLTQEKHFPKQGTRKHRLKRLHVLGRVLIQDKQRHETPCEKVEMIRDVGDAIKDVAGRYVQLSKKWIHTIQERGRLGFIQVPKQAHANGFNHGSGRFQRDRIRRIGEDLGRTILERCVRGPVKTCFSCCMRFQQERTNLGMHVCVQELNAAQGTIIVQDQERAACNRSIDPRDARKVQDKKCRRWDVVVRGWTAIETRDGSVPNGCTHRLETRCAFVRRWPLGCTDVHGLLNARENLDDGAEEQVPPKFKLDDRGSLELEKCTLRNIPDAKGRVRTNREDTLTNHGYGRGKPRTKAHKTFAKTLSGRRQQGATRHDRAARVAQHKVETRHGEAKHKTFFHETIIERQKREPKDRTFPCVHFLMREHEPLGQEIQCDVDKCRRDPKARDVAHEREREQAHETLEEDHTDAHKAWICFFRTMAATRLLKRGRPGLVASTDATDKIGPSHGLDCLIAIKRALALTFKATDVQNGRRRDEEDHGEPRGHLSWHVTPINDRRVKETGYVQSPRGRREPAAFPRLVHGRATTQ</sequence>
<comment type="caution">
    <text evidence="1">The sequence shown here is derived from an EMBL/GenBank/DDBJ whole genome shotgun (WGS) entry which is preliminary data.</text>
</comment>
<dbReference type="Proteomes" id="UP001163321">
    <property type="component" value="Chromosome 10"/>
</dbReference>
<reference evidence="1 2" key="1">
    <citation type="journal article" date="2022" name="bioRxiv">
        <title>The genome of the oomycete Peronosclerospora sorghi, a cosmopolitan pathogen of maize and sorghum, is inflated with dispersed pseudogenes.</title>
        <authorList>
            <person name="Fletcher K."/>
            <person name="Martin F."/>
            <person name="Isakeit T."/>
            <person name="Cavanaugh K."/>
            <person name="Magill C."/>
            <person name="Michelmore R."/>
        </authorList>
    </citation>
    <scope>NUCLEOTIDE SEQUENCE [LARGE SCALE GENOMIC DNA]</scope>
    <source>
        <strain evidence="1">P6</strain>
    </source>
</reference>
<evidence type="ECO:0000313" key="2">
    <source>
        <dbReference type="Proteomes" id="UP001163321"/>
    </source>
</evidence>
<evidence type="ECO:0000313" key="1">
    <source>
        <dbReference type="EMBL" id="KAI9920088.1"/>
    </source>
</evidence>
<proteinExistence type="predicted"/>
<accession>A0ACC0WQB8</accession>
<gene>
    <name evidence="1" type="ORF">PsorP6_015736</name>
</gene>
<dbReference type="EMBL" id="CM047589">
    <property type="protein sequence ID" value="KAI9920088.1"/>
    <property type="molecule type" value="Genomic_DNA"/>
</dbReference>